<evidence type="ECO:0000256" key="8">
    <source>
        <dbReference type="ARBA" id="ARBA00022932"/>
    </source>
</evidence>
<dbReference type="GO" id="GO:0006310">
    <property type="term" value="P:DNA recombination"/>
    <property type="evidence" value="ECO:0007669"/>
    <property type="project" value="UniProtKB-KW"/>
</dbReference>
<dbReference type="PANTHER" id="PTHR42648:SF11">
    <property type="entry name" value="TRANSPOSON TY4-P GAG-POL POLYPROTEIN"/>
    <property type="match status" value="1"/>
</dbReference>
<keyword evidence="4" id="KW-0378">Hydrolase</keyword>
<dbReference type="Proteomes" id="UP000224567">
    <property type="component" value="Unassembled WGS sequence"/>
</dbReference>
<evidence type="ECO:0000256" key="6">
    <source>
        <dbReference type="ARBA" id="ARBA00022908"/>
    </source>
</evidence>
<evidence type="ECO:0000259" key="11">
    <source>
        <dbReference type="Pfam" id="PF25597"/>
    </source>
</evidence>
<dbReference type="InterPro" id="IPR039537">
    <property type="entry name" value="Retrotran_Ty1/copia-like"/>
</dbReference>
<keyword evidence="7" id="KW-0695">RNA-directed DNA polymerase</keyword>
<comment type="caution">
    <text evidence="12">The sequence shown here is derived from an EMBL/GenBank/DDBJ whole genome shotgun (WGS) entry which is preliminary data.</text>
</comment>
<evidence type="ECO:0000256" key="5">
    <source>
        <dbReference type="ARBA" id="ARBA00022842"/>
    </source>
</evidence>
<evidence type="ECO:0000256" key="9">
    <source>
        <dbReference type="ARBA" id="ARBA00023172"/>
    </source>
</evidence>
<evidence type="ECO:0000256" key="1">
    <source>
        <dbReference type="ARBA" id="ARBA00022722"/>
    </source>
</evidence>
<keyword evidence="1" id="KW-0540">Nuclease</keyword>
<proteinExistence type="predicted"/>
<keyword evidence="6" id="KW-0229">DNA integration</keyword>
<reference evidence="12 13" key="1">
    <citation type="journal article" date="2017" name="Genome Biol.">
        <title>New reference genome sequences of hot pepper reveal the massive evolution of plant disease-resistance genes by retroduplication.</title>
        <authorList>
            <person name="Kim S."/>
            <person name="Park J."/>
            <person name="Yeom S.I."/>
            <person name="Kim Y.M."/>
            <person name="Seo E."/>
            <person name="Kim K.T."/>
            <person name="Kim M.S."/>
            <person name="Lee J.M."/>
            <person name="Cheong K."/>
            <person name="Shin H.S."/>
            <person name="Kim S.B."/>
            <person name="Han K."/>
            <person name="Lee J."/>
            <person name="Park M."/>
            <person name="Lee H.A."/>
            <person name="Lee H.Y."/>
            <person name="Lee Y."/>
            <person name="Oh S."/>
            <person name="Lee J.H."/>
            <person name="Choi E."/>
            <person name="Choi E."/>
            <person name="Lee S.E."/>
            <person name="Jeon J."/>
            <person name="Kim H."/>
            <person name="Choi G."/>
            <person name="Song H."/>
            <person name="Lee J."/>
            <person name="Lee S.C."/>
            <person name="Kwon J.K."/>
            <person name="Lee H.Y."/>
            <person name="Koo N."/>
            <person name="Hong Y."/>
            <person name="Kim R.W."/>
            <person name="Kang W.H."/>
            <person name="Huh J.H."/>
            <person name="Kang B.C."/>
            <person name="Yang T.J."/>
            <person name="Lee Y.H."/>
            <person name="Bennetzen J.L."/>
            <person name="Choi D."/>
        </authorList>
    </citation>
    <scope>NUCLEOTIDE SEQUENCE [LARGE SCALE GENOMIC DNA]</scope>
    <source>
        <strain evidence="13">cv. PBC81</strain>
    </source>
</reference>
<keyword evidence="8" id="KW-0548">Nucleotidyltransferase</keyword>
<name>A0A2G2WAJ9_CAPBA</name>
<keyword evidence="3" id="KW-0255">Endonuclease</keyword>
<dbReference type="GO" id="GO:0003887">
    <property type="term" value="F:DNA-directed DNA polymerase activity"/>
    <property type="evidence" value="ECO:0007669"/>
    <property type="project" value="UniProtKB-KW"/>
</dbReference>
<dbReference type="GO" id="GO:0003964">
    <property type="term" value="F:RNA-directed DNA polymerase activity"/>
    <property type="evidence" value="ECO:0007669"/>
    <property type="project" value="UniProtKB-KW"/>
</dbReference>
<dbReference type="GO" id="GO:0004519">
    <property type="term" value="F:endonuclease activity"/>
    <property type="evidence" value="ECO:0007669"/>
    <property type="project" value="UniProtKB-KW"/>
</dbReference>
<dbReference type="OrthoDB" id="1751374at2759"/>
<keyword evidence="13" id="KW-1185">Reference proteome</keyword>
<evidence type="ECO:0000256" key="4">
    <source>
        <dbReference type="ARBA" id="ARBA00022801"/>
    </source>
</evidence>
<dbReference type="AlphaFoldDB" id="A0A2G2WAJ9"/>
<dbReference type="InterPro" id="IPR057670">
    <property type="entry name" value="SH3_retrovirus"/>
</dbReference>
<keyword evidence="8" id="KW-0239">DNA-directed DNA polymerase</keyword>
<evidence type="ECO:0000256" key="7">
    <source>
        <dbReference type="ARBA" id="ARBA00022918"/>
    </source>
</evidence>
<dbReference type="STRING" id="33114.A0A2G2WAJ9"/>
<feature type="region of interest" description="Disordered" evidence="10">
    <location>
        <begin position="125"/>
        <end position="162"/>
    </location>
</feature>
<evidence type="ECO:0000256" key="2">
    <source>
        <dbReference type="ARBA" id="ARBA00022723"/>
    </source>
</evidence>
<keyword evidence="2" id="KW-0479">Metal-binding</keyword>
<evidence type="ECO:0000313" key="12">
    <source>
        <dbReference type="EMBL" id="PHT42265.1"/>
    </source>
</evidence>
<evidence type="ECO:0000256" key="3">
    <source>
        <dbReference type="ARBA" id="ARBA00022759"/>
    </source>
</evidence>
<dbReference type="GO" id="GO:0046872">
    <property type="term" value="F:metal ion binding"/>
    <property type="evidence" value="ECO:0007669"/>
    <property type="project" value="UniProtKB-KW"/>
</dbReference>
<gene>
    <name evidence="12" type="ORF">CQW23_16290</name>
</gene>
<reference evidence="13" key="2">
    <citation type="journal article" date="2017" name="J. Anim. Genet.">
        <title>Multiple reference genome sequences of hot pepper reveal the massive evolution of plant disease resistance genes by retroduplication.</title>
        <authorList>
            <person name="Kim S."/>
            <person name="Park J."/>
            <person name="Yeom S.-I."/>
            <person name="Kim Y.-M."/>
            <person name="Seo E."/>
            <person name="Kim K.-T."/>
            <person name="Kim M.-S."/>
            <person name="Lee J.M."/>
            <person name="Cheong K."/>
            <person name="Shin H.-S."/>
            <person name="Kim S.-B."/>
            <person name="Han K."/>
            <person name="Lee J."/>
            <person name="Park M."/>
            <person name="Lee H.-A."/>
            <person name="Lee H.-Y."/>
            <person name="Lee Y."/>
            <person name="Oh S."/>
            <person name="Lee J.H."/>
            <person name="Choi E."/>
            <person name="Choi E."/>
            <person name="Lee S.E."/>
            <person name="Jeon J."/>
            <person name="Kim H."/>
            <person name="Choi G."/>
            <person name="Song H."/>
            <person name="Lee J."/>
            <person name="Lee S.-C."/>
            <person name="Kwon J.-K."/>
            <person name="Lee H.-Y."/>
            <person name="Koo N."/>
            <person name="Hong Y."/>
            <person name="Kim R.W."/>
            <person name="Kang W.-H."/>
            <person name="Huh J.H."/>
            <person name="Kang B.-C."/>
            <person name="Yang T.-J."/>
            <person name="Lee Y.-H."/>
            <person name="Bennetzen J.L."/>
            <person name="Choi D."/>
        </authorList>
    </citation>
    <scope>NUCLEOTIDE SEQUENCE [LARGE SCALE GENOMIC DNA]</scope>
    <source>
        <strain evidence="13">cv. PBC81</strain>
    </source>
</reference>
<keyword evidence="8" id="KW-0808">Transferase</keyword>
<feature type="domain" description="Retroviral polymerase SH3-like" evidence="11">
    <location>
        <begin position="44"/>
        <end position="106"/>
    </location>
</feature>
<dbReference type="GO" id="GO:0016787">
    <property type="term" value="F:hydrolase activity"/>
    <property type="evidence" value="ECO:0007669"/>
    <property type="project" value="UniProtKB-KW"/>
</dbReference>
<accession>A0A2G2WAJ9</accession>
<feature type="compositionally biased region" description="Low complexity" evidence="10">
    <location>
        <begin position="133"/>
        <end position="145"/>
    </location>
</feature>
<sequence length="180" mass="20693">MAEAFQCACHVVNRLLPWPGKQKTPFEFLHDQKPNVSYFRVFASICYIHIPKSSSTKLDPKAKRCMFVGYDSCRKGWKFMDPETKGFVTSRDVGFDEVLSWCTTQKSSLENVTSDDYQNESLFPEINTQGVDESPTPATESSSSENGPQMARRSLREKKQPNHFKDYQVQLNHCTLHWSI</sequence>
<dbReference type="EMBL" id="MLFT02000007">
    <property type="protein sequence ID" value="PHT42265.1"/>
    <property type="molecule type" value="Genomic_DNA"/>
</dbReference>
<dbReference type="Pfam" id="PF25597">
    <property type="entry name" value="SH3_retrovirus"/>
    <property type="match status" value="1"/>
</dbReference>
<keyword evidence="9" id="KW-0233">DNA recombination</keyword>
<evidence type="ECO:0000256" key="10">
    <source>
        <dbReference type="SAM" id="MobiDB-lite"/>
    </source>
</evidence>
<organism evidence="12 13">
    <name type="scientific">Capsicum baccatum</name>
    <name type="common">Peruvian pepper</name>
    <dbReference type="NCBI Taxonomy" id="33114"/>
    <lineage>
        <taxon>Eukaryota</taxon>
        <taxon>Viridiplantae</taxon>
        <taxon>Streptophyta</taxon>
        <taxon>Embryophyta</taxon>
        <taxon>Tracheophyta</taxon>
        <taxon>Spermatophyta</taxon>
        <taxon>Magnoliopsida</taxon>
        <taxon>eudicotyledons</taxon>
        <taxon>Gunneridae</taxon>
        <taxon>Pentapetalae</taxon>
        <taxon>asterids</taxon>
        <taxon>lamiids</taxon>
        <taxon>Solanales</taxon>
        <taxon>Solanaceae</taxon>
        <taxon>Solanoideae</taxon>
        <taxon>Capsiceae</taxon>
        <taxon>Capsicum</taxon>
    </lineage>
</organism>
<keyword evidence="5" id="KW-0460">Magnesium</keyword>
<dbReference type="PANTHER" id="PTHR42648">
    <property type="entry name" value="TRANSPOSASE, PUTATIVE-RELATED"/>
    <property type="match status" value="1"/>
</dbReference>
<protein>
    <recommendedName>
        <fullName evidence="11">Retroviral polymerase SH3-like domain-containing protein</fullName>
    </recommendedName>
</protein>
<evidence type="ECO:0000313" key="13">
    <source>
        <dbReference type="Proteomes" id="UP000224567"/>
    </source>
</evidence>
<dbReference type="GO" id="GO:0015074">
    <property type="term" value="P:DNA integration"/>
    <property type="evidence" value="ECO:0007669"/>
    <property type="project" value="UniProtKB-KW"/>
</dbReference>